<dbReference type="InterPro" id="IPR000014">
    <property type="entry name" value="PAS"/>
</dbReference>
<dbReference type="PROSITE" id="PS50109">
    <property type="entry name" value="HIS_KIN"/>
    <property type="match status" value="1"/>
</dbReference>
<dbReference type="InterPro" id="IPR003594">
    <property type="entry name" value="HATPase_dom"/>
</dbReference>
<dbReference type="Gene3D" id="3.30.565.10">
    <property type="entry name" value="Histidine kinase-like ATPase, C-terminal domain"/>
    <property type="match status" value="1"/>
</dbReference>
<evidence type="ECO:0000256" key="6">
    <source>
        <dbReference type="ARBA" id="ARBA00022777"/>
    </source>
</evidence>
<dbReference type="InterPro" id="IPR004358">
    <property type="entry name" value="Sig_transdc_His_kin-like_C"/>
</dbReference>
<evidence type="ECO:0000313" key="10">
    <source>
        <dbReference type="EMBL" id="MEK0081527.1"/>
    </source>
</evidence>
<feature type="domain" description="Histidine kinase" evidence="9">
    <location>
        <begin position="147"/>
        <end position="365"/>
    </location>
</feature>
<dbReference type="RefSeq" id="WP_418157381.1">
    <property type="nucleotide sequence ID" value="NZ_JBBLZC010000001.1"/>
</dbReference>
<dbReference type="Gene3D" id="3.30.450.20">
    <property type="entry name" value="PAS domain"/>
    <property type="match status" value="1"/>
</dbReference>
<dbReference type="PANTHER" id="PTHR43065">
    <property type="entry name" value="SENSOR HISTIDINE KINASE"/>
    <property type="match status" value="1"/>
</dbReference>
<dbReference type="InterPro" id="IPR035965">
    <property type="entry name" value="PAS-like_dom_sf"/>
</dbReference>
<evidence type="ECO:0000256" key="7">
    <source>
        <dbReference type="ARBA" id="ARBA00022840"/>
    </source>
</evidence>
<comment type="caution">
    <text evidence="10">The sequence shown here is derived from an EMBL/GenBank/DDBJ whole genome shotgun (WGS) entry which is preliminary data.</text>
</comment>
<dbReference type="InterPro" id="IPR036890">
    <property type="entry name" value="HATPase_C_sf"/>
</dbReference>
<evidence type="ECO:0000259" key="9">
    <source>
        <dbReference type="PROSITE" id="PS50109"/>
    </source>
</evidence>
<evidence type="ECO:0000256" key="2">
    <source>
        <dbReference type="ARBA" id="ARBA00012438"/>
    </source>
</evidence>
<protein>
    <recommendedName>
        <fullName evidence="2">histidine kinase</fullName>
        <ecNumber evidence="2">2.7.13.3</ecNumber>
    </recommendedName>
</protein>
<dbReference type="CDD" id="cd00130">
    <property type="entry name" value="PAS"/>
    <property type="match status" value="1"/>
</dbReference>
<evidence type="ECO:0000256" key="1">
    <source>
        <dbReference type="ARBA" id="ARBA00000085"/>
    </source>
</evidence>
<dbReference type="InterPro" id="IPR036097">
    <property type="entry name" value="HisK_dim/P_sf"/>
</dbReference>
<dbReference type="Pfam" id="PF00512">
    <property type="entry name" value="HisKA"/>
    <property type="match status" value="1"/>
</dbReference>
<dbReference type="Pfam" id="PF02518">
    <property type="entry name" value="HATPase_c"/>
    <property type="match status" value="1"/>
</dbReference>
<dbReference type="SUPFAM" id="SSF55785">
    <property type="entry name" value="PYP-like sensor domain (PAS domain)"/>
    <property type="match status" value="1"/>
</dbReference>
<name>A0ABU8XNB4_9PROT</name>
<gene>
    <name evidence="10" type="ORF">U1T56_00055</name>
</gene>
<keyword evidence="4" id="KW-0808">Transferase</keyword>
<dbReference type="EMBL" id="JBBLZC010000001">
    <property type="protein sequence ID" value="MEK0081527.1"/>
    <property type="molecule type" value="Genomic_DNA"/>
</dbReference>
<evidence type="ECO:0000313" key="11">
    <source>
        <dbReference type="Proteomes" id="UP001375743"/>
    </source>
</evidence>
<dbReference type="GO" id="GO:0005524">
    <property type="term" value="F:ATP binding"/>
    <property type="evidence" value="ECO:0007669"/>
    <property type="project" value="UniProtKB-KW"/>
</dbReference>
<keyword evidence="8" id="KW-0902">Two-component regulatory system</keyword>
<dbReference type="InterPro" id="IPR013767">
    <property type="entry name" value="PAS_fold"/>
</dbReference>
<keyword evidence="6" id="KW-0418">Kinase</keyword>
<dbReference type="SUPFAM" id="SSF47384">
    <property type="entry name" value="Homodimeric domain of signal transducing histidine kinase"/>
    <property type="match status" value="1"/>
</dbReference>
<dbReference type="CDD" id="cd00082">
    <property type="entry name" value="HisKA"/>
    <property type="match status" value="1"/>
</dbReference>
<dbReference type="Proteomes" id="UP001375743">
    <property type="component" value="Unassembled WGS sequence"/>
</dbReference>
<dbReference type="PANTHER" id="PTHR43065:SF10">
    <property type="entry name" value="PEROXIDE STRESS-ACTIVATED HISTIDINE KINASE MAK3"/>
    <property type="match status" value="1"/>
</dbReference>
<dbReference type="Pfam" id="PF00989">
    <property type="entry name" value="PAS"/>
    <property type="match status" value="1"/>
</dbReference>
<evidence type="ECO:0000256" key="8">
    <source>
        <dbReference type="ARBA" id="ARBA00023012"/>
    </source>
</evidence>
<dbReference type="SUPFAM" id="SSF55874">
    <property type="entry name" value="ATPase domain of HSP90 chaperone/DNA topoisomerase II/histidine kinase"/>
    <property type="match status" value="1"/>
</dbReference>
<dbReference type="Gene3D" id="1.10.287.130">
    <property type="match status" value="1"/>
</dbReference>
<sequence>MRQTSLKGAHDRWACDPGILLQSIPSAVFSLDEALRFHAANPAAEQLFSASWNVLAGRGLQELVAPHATIMALARQVQASGSSISDYGVELTLARGEVVNVDCHLCPIPELPGHVLVVLHPCSVARRLDQQISHRRSTRSVAGLAATLAHEVKNPLSGIRGAAQLLEPAVGEDDRPLIQLICDETDRICALVERMEEFGDTVPPERRSVNIHQVLEHVRRIAEAGFARHLRIVELYDPSLPEVEGNRDRLIQVFLNLVKNAAEAAPTEGGQITLVTHYQHGLRVAVGNSRERLELPITVEVRDNGPGVPEDMVEHLFEPFVTTKRRGSGLGLSLVAKIVADHQGVVAYEPGEPGAVFRVRLPAAKARHERPPRQEVA</sequence>
<keyword evidence="3" id="KW-0597">Phosphoprotein</keyword>
<dbReference type="SMART" id="SM00388">
    <property type="entry name" value="HisKA"/>
    <property type="match status" value="1"/>
</dbReference>
<comment type="catalytic activity">
    <reaction evidence="1">
        <text>ATP + protein L-histidine = ADP + protein N-phospho-L-histidine.</text>
        <dbReference type="EC" id="2.7.13.3"/>
    </reaction>
</comment>
<keyword evidence="7 10" id="KW-0067">ATP-binding</keyword>
<dbReference type="EC" id="2.7.13.3" evidence="2"/>
<keyword evidence="11" id="KW-1185">Reference proteome</keyword>
<keyword evidence="5" id="KW-0547">Nucleotide-binding</keyword>
<accession>A0ABU8XNB4</accession>
<dbReference type="InterPro" id="IPR003661">
    <property type="entry name" value="HisK_dim/P_dom"/>
</dbReference>
<evidence type="ECO:0000256" key="4">
    <source>
        <dbReference type="ARBA" id="ARBA00022679"/>
    </source>
</evidence>
<dbReference type="SMART" id="SM00091">
    <property type="entry name" value="PAS"/>
    <property type="match status" value="1"/>
</dbReference>
<organism evidence="10 11">
    <name type="scientific">Benzoatithermus flavus</name>
    <dbReference type="NCBI Taxonomy" id="3108223"/>
    <lineage>
        <taxon>Bacteria</taxon>
        <taxon>Pseudomonadati</taxon>
        <taxon>Pseudomonadota</taxon>
        <taxon>Alphaproteobacteria</taxon>
        <taxon>Geminicoccales</taxon>
        <taxon>Geminicoccaceae</taxon>
        <taxon>Benzoatithermus</taxon>
    </lineage>
</organism>
<reference evidence="10 11" key="1">
    <citation type="submission" date="2024-01" db="EMBL/GenBank/DDBJ databases">
        <title>Multi-omics insights into the function and evolution of sodium benzoate biodegradation pathways in Benzoatithermus flavus gen. nov., sp. nov. from hot spring.</title>
        <authorList>
            <person name="Hu C.-J."/>
            <person name="Li W.-J."/>
        </authorList>
    </citation>
    <scope>NUCLEOTIDE SEQUENCE [LARGE SCALE GENOMIC DNA]</scope>
    <source>
        <strain evidence="10 11">SYSU G07066</strain>
    </source>
</reference>
<evidence type="ECO:0000256" key="5">
    <source>
        <dbReference type="ARBA" id="ARBA00022741"/>
    </source>
</evidence>
<dbReference type="InterPro" id="IPR005467">
    <property type="entry name" value="His_kinase_dom"/>
</dbReference>
<evidence type="ECO:0000256" key="3">
    <source>
        <dbReference type="ARBA" id="ARBA00022553"/>
    </source>
</evidence>
<dbReference type="PRINTS" id="PR00344">
    <property type="entry name" value="BCTRLSENSOR"/>
</dbReference>
<proteinExistence type="predicted"/>
<dbReference type="SMART" id="SM00387">
    <property type="entry name" value="HATPase_c"/>
    <property type="match status" value="1"/>
</dbReference>